<evidence type="ECO:0000313" key="3">
    <source>
        <dbReference type="Proteomes" id="UP000790787"/>
    </source>
</evidence>
<evidence type="ECO:0000259" key="2">
    <source>
        <dbReference type="Pfam" id="PF14383"/>
    </source>
</evidence>
<gene>
    <name evidence="4" type="primary">LOC107763589</name>
</gene>
<reference evidence="3" key="1">
    <citation type="journal article" date="2014" name="Nat. Commun.">
        <title>The tobacco genome sequence and its comparison with those of tomato and potato.</title>
        <authorList>
            <person name="Sierro N."/>
            <person name="Battey J.N."/>
            <person name="Ouadi S."/>
            <person name="Bakaher N."/>
            <person name="Bovet L."/>
            <person name="Willig A."/>
            <person name="Goepfert S."/>
            <person name="Peitsch M.C."/>
            <person name="Ivanov N.V."/>
        </authorList>
    </citation>
    <scope>NUCLEOTIDE SEQUENCE [LARGE SCALE GENOMIC DNA]</scope>
</reference>
<feature type="domain" description="DUF3741" evidence="2">
    <location>
        <begin position="66"/>
        <end position="84"/>
    </location>
</feature>
<dbReference type="KEGG" id="nta:107763589"/>
<dbReference type="Pfam" id="PF14383">
    <property type="entry name" value="VARLMGL"/>
    <property type="match status" value="1"/>
</dbReference>
<sequence>MAENPKDVTSAKCFSGIFQRLLCGGSLPTHPSDQFTKPNKTEFDFSSQKLPFKADENITSNKVTANSPGIVARLMGLDSLPEKNNTFVGSFPRSRSVNSLDYLMQFNLTENFHHRRVRTSLSFREIPNFDQEFKSEFLVFCFNDEKEKQGFNIRKSNKVGNQEMKQKNAADSSRKNVQKKGKKKVDVAKTSLNMSTVGQKKEVCGKQNRIANKVKKQVKFEDYPRKISVESQVKEKKKKSKCVVSTKMQPLFKSADSIPIHHPQQVATPAGNERKMQLNSRKSRTRVTNPELAITSKVEKQKEINKETDYYLKVLGEICRLTEEELNESYRVATRNSGNFKFEDFEDLCLNFGQEILELLLDQVVHELLLF</sequence>
<dbReference type="OMA" id="CVVSTKI"/>
<dbReference type="PANTHER" id="PTHR35499:SF4">
    <property type="entry name" value="ALC-INTERACTING PROTEIN 1"/>
    <property type="match status" value="1"/>
</dbReference>
<accession>A0A1S3XCB5</accession>
<protein>
    <submittedName>
        <fullName evidence="4">Uncharacterized protein LOC107763589</fullName>
    </submittedName>
</protein>
<dbReference type="OrthoDB" id="1670627at2759"/>
<dbReference type="GeneID" id="107763589"/>
<reference evidence="4" key="2">
    <citation type="submission" date="2025-08" db="UniProtKB">
        <authorList>
            <consortium name="RefSeq"/>
        </authorList>
    </citation>
    <scope>IDENTIFICATION</scope>
    <source>
        <tissue evidence="4">Leaf</tissue>
    </source>
</reference>
<proteinExistence type="predicted"/>
<dbReference type="InterPro" id="IPR032795">
    <property type="entry name" value="DUF3741-assoc"/>
</dbReference>
<dbReference type="PaxDb" id="4097-A0A1S3XCB5"/>
<name>A0A1S3XCB5_TOBAC</name>
<evidence type="ECO:0000313" key="4">
    <source>
        <dbReference type="RefSeq" id="XP_016437561.1"/>
    </source>
</evidence>
<dbReference type="RefSeq" id="XP_016437561.1">
    <property type="nucleotide sequence ID" value="XM_016582075.2"/>
</dbReference>
<dbReference type="Proteomes" id="UP000790787">
    <property type="component" value="Chromosome 2"/>
</dbReference>
<dbReference type="PANTHER" id="PTHR35499">
    <property type="entry name" value="OS05G0128300 PROTEIN"/>
    <property type="match status" value="1"/>
</dbReference>
<evidence type="ECO:0000256" key="1">
    <source>
        <dbReference type="SAM" id="MobiDB-lite"/>
    </source>
</evidence>
<organism evidence="3 4">
    <name type="scientific">Nicotiana tabacum</name>
    <name type="common">Common tobacco</name>
    <dbReference type="NCBI Taxonomy" id="4097"/>
    <lineage>
        <taxon>Eukaryota</taxon>
        <taxon>Viridiplantae</taxon>
        <taxon>Streptophyta</taxon>
        <taxon>Embryophyta</taxon>
        <taxon>Tracheophyta</taxon>
        <taxon>Spermatophyta</taxon>
        <taxon>Magnoliopsida</taxon>
        <taxon>eudicotyledons</taxon>
        <taxon>Gunneridae</taxon>
        <taxon>Pentapetalae</taxon>
        <taxon>asterids</taxon>
        <taxon>lamiids</taxon>
        <taxon>Solanales</taxon>
        <taxon>Solanaceae</taxon>
        <taxon>Nicotianoideae</taxon>
        <taxon>Nicotianeae</taxon>
        <taxon>Nicotiana</taxon>
    </lineage>
</organism>
<feature type="compositionally biased region" description="Basic and acidic residues" evidence="1">
    <location>
        <begin position="164"/>
        <end position="174"/>
    </location>
</feature>
<feature type="region of interest" description="Disordered" evidence="1">
    <location>
        <begin position="156"/>
        <end position="186"/>
    </location>
</feature>
<dbReference type="RefSeq" id="XP_016437561.1">
    <property type="nucleotide sequence ID" value="XM_016582075.1"/>
</dbReference>
<keyword evidence="3" id="KW-1185">Reference proteome</keyword>
<dbReference type="AlphaFoldDB" id="A0A1S3XCB5"/>
<dbReference type="STRING" id="4097.A0A1S3XCB5"/>